<dbReference type="Proteomes" id="UP000432350">
    <property type="component" value="Unassembled WGS sequence"/>
</dbReference>
<name>A0A654B887_SPHMU</name>
<evidence type="ECO:0000313" key="2">
    <source>
        <dbReference type="Proteomes" id="UP000432350"/>
    </source>
</evidence>
<accession>A0A654B887</accession>
<gene>
    <name evidence="1" type="ORF">SPHINGO8BC_20019</name>
</gene>
<reference evidence="1 2" key="1">
    <citation type="submission" date="2019-10" db="EMBL/GenBank/DDBJ databases">
        <authorList>
            <person name="Karimi E."/>
        </authorList>
    </citation>
    <scope>NUCLEOTIDE SEQUENCE [LARGE SCALE GENOMIC DNA]</scope>
    <source>
        <strain evidence="1">Sphingobacterium sp. 8BC</strain>
    </source>
</reference>
<protein>
    <submittedName>
        <fullName evidence="1">Uncharacterized protein</fullName>
    </submittedName>
</protein>
<proteinExistence type="predicted"/>
<organism evidence="1 2">
    <name type="scientific">Sphingobacterium multivorum</name>
    <dbReference type="NCBI Taxonomy" id="28454"/>
    <lineage>
        <taxon>Bacteria</taxon>
        <taxon>Pseudomonadati</taxon>
        <taxon>Bacteroidota</taxon>
        <taxon>Sphingobacteriia</taxon>
        <taxon>Sphingobacteriales</taxon>
        <taxon>Sphingobacteriaceae</taxon>
        <taxon>Sphingobacterium</taxon>
    </lineage>
</organism>
<dbReference type="AlphaFoldDB" id="A0A654B887"/>
<sequence length="121" mass="14315">MERDDNPTKISWKHFKTRGVQHSVQLDGLQHLGKRLSVSAPSQVIYFKIFYRKFRKKIPYVGKPKRFGQLIIVHLNCGLEKLGYYSISEQHRLPTESDAELALRYFYPAFFIVNDISHFRK</sequence>
<evidence type="ECO:0000313" key="1">
    <source>
        <dbReference type="EMBL" id="VXC76622.1"/>
    </source>
</evidence>
<dbReference type="EMBL" id="CABWMV010000012">
    <property type="protein sequence ID" value="VXC76622.1"/>
    <property type="molecule type" value="Genomic_DNA"/>
</dbReference>